<reference evidence="6" key="1">
    <citation type="submission" date="2023-03" db="EMBL/GenBank/DDBJ databases">
        <title>Andean soil-derived lignocellulolytic bacterial consortium as a source of novel taxa and putative plastic-active enzymes.</title>
        <authorList>
            <person name="Diaz-Garcia L."/>
            <person name="Chuvochina M."/>
            <person name="Feuerriegel G."/>
            <person name="Bunk B."/>
            <person name="Sproer C."/>
            <person name="Streit W.R."/>
            <person name="Rodriguez L.M."/>
            <person name="Overmann J."/>
            <person name="Jimenez D.J."/>
        </authorList>
    </citation>
    <scope>NUCLEOTIDE SEQUENCE</scope>
    <source>
        <strain evidence="6">MAG 26</strain>
    </source>
</reference>
<dbReference type="PANTHER" id="PTHR36974:SF1">
    <property type="entry name" value="DOXX FAMILY MEMBRANE PROTEIN"/>
    <property type="match status" value="1"/>
</dbReference>
<evidence type="ECO:0000256" key="1">
    <source>
        <dbReference type="ARBA" id="ARBA00004141"/>
    </source>
</evidence>
<evidence type="ECO:0000313" key="6">
    <source>
        <dbReference type="EMBL" id="WEK47950.1"/>
    </source>
</evidence>
<comment type="subcellular location">
    <subcellularLocation>
        <location evidence="1">Membrane</location>
        <topology evidence="1">Multi-pass membrane protein</topology>
    </subcellularLocation>
</comment>
<dbReference type="KEGG" id="acob:P0Y56_06540"/>
<sequence>MIRAGLRWLLGLFYAVAGWFHLTAPDPFLRIIPSWVPRPEAVILLTGIAELLGAIVLTQPLSPALRRAGAIGLALYAVCVFPANVNHFMIDMARPDHGWGLAYHLPRMIAQPVLVWLALWCGGVTRWPFRRGQEPTSPYPPRRN</sequence>
<feature type="transmembrane region" description="Helical" evidence="5">
    <location>
        <begin position="70"/>
        <end position="89"/>
    </location>
</feature>
<dbReference type="AlphaFoldDB" id="A0AAJ6BQY2"/>
<keyword evidence="2 5" id="KW-0812">Transmembrane</keyword>
<dbReference type="InterPro" id="IPR032808">
    <property type="entry name" value="DoxX"/>
</dbReference>
<keyword evidence="3 5" id="KW-1133">Transmembrane helix</keyword>
<organism evidence="6 7">
    <name type="scientific">Candidatus Andeanibacterium colombiense</name>
    <dbReference type="NCBI Taxonomy" id="3121345"/>
    <lineage>
        <taxon>Bacteria</taxon>
        <taxon>Pseudomonadati</taxon>
        <taxon>Pseudomonadota</taxon>
        <taxon>Alphaproteobacteria</taxon>
        <taxon>Sphingomonadales</taxon>
        <taxon>Sphingomonadaceae</taxon>
        <taxon>Candidatus Andeanibacterium</taxon>
    </lineage>
</organism>
<feature type="transmembrane region" description="Helical" evidence="5">
    <location>
        <begin position="109"/>
        <end position="129"/>
    </location>
</feature>
<evidence type="ECO:0000256" key="2">
    <source>
        <dbReference type="ARBA" id="ARBA00022692"/>
    </source>
</evidence>
<dbReference type="Pfam" id="PF13564">
    <property type="entry name" value="DoxX_2"/>
    <property type="match status" value="1"/>
</dbReference>
<evidence type="ECO:0000256" key="3">
    <source>
        <dbReference type="ARBA" id="ARBA00022989"/>
    </source>
</evidence>
<dbReference type="GO" id="GO:0016020">
    <property type="term" value="C:membrane"/>
    <property type="evidence" value="ECO:0007669"/>
    <property type="project" value="UniProtKB-SubCell"/>
</dbReference>
<name>A0AAJ6BQY2_9SPHN</name>
<evidence type="ECO:0000313" key="7">
    <source>
        <dbReference type="Proteomes" id="UP001218362"/>
    </source>
</evidence>
<accession>A0AAJ6BQY2</accession>
<dbReference type="EMBL" id="CP119316">
    <property type="protein sequence ID" value="WEK47950.1"/>
    <property type="molecule type" value="Genomic_DNA"/>
</dbReference>
<evidence type="ECO:0000256" key="5">
    <source>
        <dbReference type="SAM" id="Phobius"/>
    </source>
</evidence>
<protein>
    <submittedName>
        <fullName evidence="6">DoxX family protein</fullName>
    </submittedName>
</protein>
<keyword evidence="4 5" id="KW-0472">Membrane</keyword>
<proteinExistence type="predicted"/>
<feature type="transmembrane region" description="Helical" evidence="5">
    <location>
        <begin position="41"/>
        <end position="58"/>
    </location>
</feature>
<dbReference type="PANTHER" id="PTHR36974">
    <property type="entry name" value="MEMBRANE PROTEIN-RELATED"/>
    <property type="match status" value="1"/>
</dbReference>
<evidence type="ECO:0000256" key="4">
    <source>
        <dbReference type="ARBA" id="ARBA00023136"/>
    </source>
</evidence>
<dbReference type="Proteomes" id="UP001218362">
    <property type="component" value="Chromosome"/>
</dbReference>
<gene>
    <name evidence="6" type="ORF">P0Y56_06540</name>
</gene>